<reference evidence="4 5" key="1">
    <citation type="submission" date="2017-03" db="EMBL/GenBank/DDBJ databases">
        <authorList>
            <person name="Afonso C.L."/>
            <person name="Miller P.J."/>
            <person name="Scott M.A."/>
            <person name="Spackman E."/>
            <person name="Goraichik I."/>
            <person name="Dimitrov K.M."/>
            <person name="Suarez D.L."/>
            <person name="Swayne D.E."/>
        </authorList>
    </citation>
    <scope>NUCLEOTIDE SEQUENCE [LARGE SCALE GENOMIC DNA]</scope>
    <source>
        <strain evidence="4 5">CECT 8620</strain>
    </source>
</reference>
<proteinExistence type="predicted"/>
<evidence type="ECO:0000313" key="4">
    <source>
        <dbReference type="EMBL" id="SLN14417.1"/>
    </source>
</evidence>
<dbReference type="EMBL" id="FWFS01000001">
    <property type="protein sequence ID" value="SLN14417.1"/>
    <property type="molecule type" value="Genomic_DNA"/>
</dbReference>
<dbReference type="InterPro" id="IPR010279">
    <property type="entry name" value="YqjD/ElaB"/>
</dbReference>
<name>A0A1Y5RGW5_9RHOB</name>
<keyword evidence="2" id="KW-0472">Membrane</keyword>
<evidence type="ECO:0000313" key="5">
    <source>
        <dbReference type="Proteomes" id="UP000193862"/>
    </source>
</evidence>
<dbReference type="PANTHER" id="PTHR35893">
    <property type="entry name" value="INNER MEMBRANE PROTEIN-RELATED"/>
    <property type="match status" value="1"/>
</dbReference>
<accession>A0A1Y5RGW5</accession>
<dbReference type="Pfam" id="PF19029">
    <property type="entry name" value="DUF883_C"/>
    <property type="match status" value="1"/>
</dbReference>
<dbReference type="Proteomes" id="UP000193862">
    <property type="component" value="Unassembled WGS sequence"/>
</dbReference>
<feature type="coiled-coil region" evidence="1">
    <location>
        <begin position="2"/>
        <end position="29"/>
    </location>
</feature>
<keyword evidence="1" id="KW-0175">Coiled coil</keyword>
<dbReference type="RefSeq" id="WP_085834977.1">
    <property type="nucleotide sequence ID" value="NZ_FWFS01000001.1"/>
</dbReference>
<gene>
    <name evidence="4" type="ORF">AQS8620_00229</name>
</gene>
<dbReference type="AlphaFoldDB" id="A0A1Y5RGW5"/>
<protein>
    <recommendedName>
        <fullName evidence="3">DUF883 domain-containing protein</fullName>
    </recommendedName>
</protein>
<keyword evidence="2" id="KW-0812">Transmembrane</keyword>
<dbReference type="PANTHER" id="PTHR35893:SF3">
    <property type="entry name" value="INNER MEMBRANE PROTEIN"/>
    <property type="match status" value="1"/>
</dbReference>
<feature type="transmembrane region" description="Helical" evidence="2">
    <location>
        <begin position="94"/>
        <end position="112"/>
    </location>
</feature>
<feature type="domain" description="DUF883" evidence="3">
    <location>
        <begin position="85"/>
        <end position="114"/>
    </location>
</feature>
<evidence type="ECO:0000256" key="2">
    <source>
        <dbReference type="SAM" id="Phobius"/>
    </source>
</evidence>
<dbReference type="InterPro" id="IPR043605">
    <property type="entry name" value="DUF883_C"/>
</dbReference>
<dbReference type="OrthoDB" id="8373403at2"/>
<evidence type="ECO:0000256" key="1">
    <source>
        <dbReference type="SAM" id="Coils"/>
    </source>
</evidence>
<evidence type="ECO:0000259" key="3">
    <source>
        <dbReference type="Pfam" id="PF19029"/>
    </source>
</evidence>
<keyword evidence="5" id="KW-1185">Reference proteome</keyword>
<dbReference type="GO" id="GO:0043022">
    <property type="term" value="F:ribosome binding"/>
    <property type="evidence" value="ECO:0007669"/>
    <property type="project" value="InterPro"/>
</dbReference>
<sequence length="114" mass="11624">MAQTASDKTAELEAQIATLKADIGALTKTIGEYGKLQQQALSSTANAKVHELQSLANSTAKDLQAKGVEAGQVARASVEKGYADTEAAVRENPAAAVGIATGLGFLAGLLVARK</sequence>
<organism evidence="4 5">
    <name type="scientific">Aquimixticola soesokkakensis</name>
    <dbReference type="NCBI Taxonomy" id="1519096"/>
    <lineage>
        <taxon>Bacteria</taxon>
        <taxon>Pseudomonadati</taxon>
        <taxon>Pseudomonadota</taxon>
        <taxon>Alphaproteobacteria</taxon>
        <taxon>Rhodobacterales</taxon>
        <taxon>Paracoccaceae</taxon>
        <taxon>Aquimixticola</taxon>
    </lineage>
</organism>
<keyword evidence="2" id="KW-1133">Transmembrane helix</keyword>